<name>A0A380L024_9STRE</name>
<evidence type="ECO:0000313" key="1">
    <source>
        <dbReference type="EMBL" id="SUN77266.1"/>
    </source>
</evidence>
<proteinExistence type="predicted"/>
<dbReference type="OrthoDB" id="2233316at2"/>
<reference evidence="1" key="1">
    <citation type="submission" date="2018-06" db="EMBL/GenBank/DDBJ databases">
        <authorList>
            <consortium name="Pathogen Informatics"/>
            <person name="Doyle S."/>
        </authorList>
    </citation>
    <scope>NUCLEOTIDE SEQUENCE [LARGE SCALE GENOMIC DNA]</scope>
    <source>
        <strain evidence="1">NCTC13765</strain>
    </source>
</reference>
<dbReference type="STRING" id="1123307.GCA_000380065_01463"/>
<sequence>MTKELKIIDFRLGHLRHAEFSQFIARFLDDVEKENLDVKKEDVLSRLLATLKSKLPAYQASLGQVRASEKSASITEADQLRDEDFQALRDAIKPYRSSRRENEKAAYKTLDLLFDQYKKASQVSYEEETALLNSLLDKLKQADYQAAVEVLALGRFVTNLTESQAAFDKVFSERSQEKLAKVSYDTKQLRKDLVAPYQQLCDYVAILVQVKDDELYQKTLNLLNNSRKYYADVLARRKGLNKKENTKKEGSGTELVP</sequence>
<accession>A0A380L024</accession>
<evidence type="ECO:0000313" key="2">
    <source>
        <dbReference type="Proteomes" id="UP000254634"/>
    </source>
</evidence>
<dbReference type="Pfam" id="PF19775">
    <property type="entry name" value="DUF6261"/>
    <property type="match status" value="1"/>
</dbReference>
<protein>
    <submittedName>
        <fullName evidence="1">Uncharacterized protein</fullName>
    </submittedName>
</protein>
<dbReference type="RefSeq" id="WP_018372171.1">
    <property type="nucleotide sequence ID" value="NZ_UHFR01000005.1"/>
</dbReference>
<dbReference type="EMBL" id="UHFR01000005">
    <property type="protein sequence ID" value="SUN77266.1"/>
    <property type="molecule type" value="Genomic_DNA"/>
</dbReference>
<dbReference type="Proteomes" id="UP000254634">
    <property type="component" value="Unassembled WGS sequence"/>
</dbReference>
<gene>
    <name evidence="1" type="ORF">NCTC13765_01783</name>
</gene>
<keyword evidence="2" id="KW-1185">Reference proteome</keyword>
<organism evidence="1 2">
    <name type="scientific">Streptococcus massiliensis</name>
    <dbReference type="NCBI Taxonomy" id="313439"/>
    <lineage>
        <taxon>Bacteria</taxon>
        <taxon>Bacillati</taxon>
        <taxon>Bacillota</taxon>
        <taxon>Bacilli</taxon>
        <taxon>Lactobacillales</taxon>
        <taxon>Streptococcaceae</taxon>
        <taxon>Streptococcus</taxon>
    </lineage>
</organism>
<dbReference type="InterPro" id="IPR046228">
    <property type="entry name" value="DUF6261"/>
</dbReference>
<dbReference type="AlphaFoldDB" id="A0A380L024"/>